<organism evidence="3 4">
    <name type="scientific">Belliella calami</name>
    <dbReference type="NCBI Taxonomy" id="2923436"/>
    <lineage>
        <taxon>Bacteria</taxon>
        <taxon>Pseudomonadati</taxon>
        <taxon>Bacteroidota</taxon>
        <taxon>Cytophagia</taxon>
        <taxon>Cytophagales</taxon>
        <taxon>Cyclobacteriaceae</taxon>
        <taxon>Belliella</taxon>
    </lineage>
</organism>
<comment type="caution">
    <text evidence="3">The sequence shown here is derived from an EMBL/GenBank/DDBJ whole genome shotgun (WGS) entry which is preliminary data.</text>
</comment>
<evidence type="ECO:0000259" key="2">
    <source>
        <dbReference type="Pfam" id="PF02894"/>
    </source>
</evidence>
<name>A0ABS9UR42_9BACT</name>
<dbReference type="Gene3D" id="3.40.50.720">
    <property type="entry name" value="NAD(P)-binding Rossmann-like Domain"/>
    <property type="match status" value="1"/>
</dbReference>
<dbReference type="InterPro" id="IPR036291">
    <property type="entry name" value="NAD(P)-bd_dom_sf"/>
</dbReference>
<dbReference type="PANTHER" id="PTHR43377:SF2">
    <property type="entry name" value="BINDING ROSSMANN FOLD OXIDOREDUCTASE, PUTATIVE (AFU_ORTHOLOGUE AFUA_4G00560)-RELATED"/>
    <property type="match status" value="1"/>
</dbReference>
<evidence type="ECO:0000313" key="3">
    <source>
        <dbReference type="EMBL" id="MCH7398929.1"/>
    </source>
</evidence>
<feature type="domain" description="Gfo/Idh/MocA-like oxidoreductase C-terminal" evidence="2">
    <location>
        <begin position="181"/>
        <end position="442"/>
    </location>
</feature>
<keyword evidence="4" id="KW-1185">Reference proteome</keyword>
<dbReference type="Proteomes" id="UP001165488">
    <property type="component" value="Unassembled WGS sequence"/>
</dbReference>
<accession>A0ABS9UR42</accession>
<proteinExistence type="predicted"/>
<dbReference type="PANTHER" id="PTHR43377">
    <property type="entry name" value="BILIVERDIN REDUCTASE A"/>
    <property type="match status" value="1"/>
</dbReference>
<dbReference type="Pfam" id="PF01408">
    <property type="entry name" value="GFO_IDH_MocA"/>
    <property type="match status" value="1"/>
</dbReference>
<dbReference type="Pfam" id="PF02894">
    <property type="entry name" value="GFO_IDH_MocA_C"/>
    <property type="match status" value="1"/>
</dbReference>
<dbReference type="SUPFAM" id="SSF51735">
    <property type="entry name" value="NAD(P)-binding Rossmann-fold domains"/>
    <property type="match status" value="1"/>
</dbReference>
<dbReference type="InterPro" id="IPR000683">
    <property type="entry name" value="Gfo/Idh/MocA-like_OxRdtase_N"/>
</dbReference>
<dbReference type="Gene3D" id="3.30.360.10">
    <property type="entry name" value="Dihydrodipicolinate Reductase, domain 2"/>
    <property type="match status" value="1"/>
</dbReference>
<protein>
    <submittedName>
        <fullName evidence="3">Gfo/Idh/MocA family oxidoreductase</fullName>
    </submittedName>
</protein>
<reference evidence="3" key="1">
    <citation type="submission" date="2022-03" db="EMBL/GenBank/DDBJ databases">
        <title>De novo assembled genomes of Belliella spp. (Cyclobacteriaceae) strains.</title>
        <authorList>
            <person name="Szabo A."/>
            <person name="Korponai K."/>
            <person name="Felfoldi T."/>
        </authorList>
    </citation>
    <scope>NUCLEOTIDE SEQUENCE</scope>
    <source>
        <strain evidence="3">DSM 107340</strain>
    </source>
</reference>
<evidence type="ECO:0000313" key="4">
    <source>
        <dbReference type="Proteomes" id="UP001165488"/>
    </source>
</evidence>
<dbReference type="SUPFAM" id="SSF55347">
    <property type="entry name" value="Glyceraldehyde-3-phosphate dehydrogenase-like, C-terminal domain"/>
    <property type="match status" value="1"/>
</dbReference>
<dbReference type="RefSeq" id="WP_241275431.1">
    <property type="nucleotide sequence ID" value="NZ_JAKZGS010000011.1"/>
</dbReference>
<dbReference type="EMBL" id="JAKZGS010000011">
    <property type="protein sequence ID" value="MCH7398929.1"/>
    <property type="molecule type" value="Genomic_DNA"/>
</dbReference>
<sequence length="457" mass="52249">MKSNQSDASRRSFLLKSSTFLTGSVFLNSIAEALAMHDNPNEKMRIALVGLGVRGVNMFGKQVKQDYDDEIEFVGFCDINPGRLEFGKKYIGASCPTFADFDKMLVETKPDVVIVTTVDNTHHTFIVKALDFGANVITEKPMTTDEDKCQQILDAERRTGNKVIVTFNYRYSPHRQRIYEILRNGEIGDVTSVDFHWYLDTSHGADYFRRWHGFKEKGGTLLVHKSTHHFDLLNWWLDSDPEEVFAYGDQEFYGKNGPFRHTNCRPCPHKNKCDFYWDITKSEHMVDLYVNNEHHDGYLRDGCVFREELDIYDKMAVQIRYMNGVQVSYSLTSYSPYEGYRIAFNGTKGRVEAWIKEKQPWEEKEVDELRLTKNFGETEIISIPHGKGGHGGGDVRLKDKLFKDPSMEDPYRQSAGTRDGALSILVGIAARNSIESNKPVKIADLTDIKLKKTGRGA</sequence>
<feature type="domain" description="Gfo/Idh/MocA-like oxidoreductase N-terminal" evidence="1">
    <location>
        <begin position="44"/>
        <end position="167"/>
    </location>
</feature>
<gene>
    <name evidence="3" type="ORF">MM236_13065</name>
</gene>
<evidence type="ECO:0000259" key="1">
    <source>
        <dbReference type="Pfam" id="PF01408"/>
    </source>
</evidence>
<dbReference type="InterPro" id="IPR004104">
    <property type="entry name" value="Gfo/Idh/MocA-like_OxRdtase_C"/>
</dbReference>
<dbReference type="InterPro" id="IPR051450">
    <property type="entry name" value="Gfo/Idh/MocA_Oxidoreductases"/>
</dbReference>